<dbReference type="RefSeq" id="WP_237383179.1">
    <property type="nucleotide sequence ID" value="NZ_CP071793.1"/>
</dbReference>
<dbReference type="Proteomes" id="UP000663929">
    <property type="component" value="Chromosome"/>
</dbReference>
<dbReference type="KEGG" id="scor:J3U87_11525"/>
<dbReference type="NCBIfam" id="TIGR04552">
    <property type="entry name" value="TIGR04552 family protein"/>
    <property type="match status" value="1"/>
</dbReference>
<dbReference type="AlphaFoldDB" id="A0A8A4TVS3"/>
<sequence length="410" mass="48133">MIKERIKDKNNKISINWSQLNAIVTGVSAIDMGSLAIRTRAEAEQFAREYGFNTRDPAAVQEIARAHREAIEFIDKYFLEEDERELFPIEVREPESFLDLLVFSSNYLNKSNARQQWSCAVLKVMHGIFHIDHDFKLKYFDTIRGQIFDAWDRLIEHDGTKHFLTDGRMSLPLHDFQRKRNKGRTSILLKLLQKPSYVASDIYDHLGMRLVFNTKTEALFALKLLYKSHQISVTNVKPFRSKNNLLDLSHAKRVFNRFRPLLERSGDYPLEVFRKMDEEMELLFETGPHKDNPHSSIHYQSIQVTVRKMVRVPNPLYQQMEALKRVAGEMIDGSRGLGDIGYIEKELAFYFDYEIQLMDRHSYEASISGPASHDAYKRRQIQTARRRVLGPRLMRYLQERRELMPETATR</sequence>
<protein>
    <submittedName>
        <fullName evidence="1">TIGR04552 family protein</fullName>
    </submittedName>
</protein>
<accession>A0A8A4TVS3</accession>
<reference evidence="1" key="1">
    <citation type="submission" date="2021-03" db="EMBL/GenBank/DDBJ databases">
        <title>Acanthopleuribacteraceae sp. M133.</title>
        <authorList>
            <person name="Wang G."/>
        </authorList>
    </citation>
    <scope>NUCLEOTIDE SEQUENCE</scope>
    <source>
        <strain evidence="1">M133</strain>
    </source>
</reference>
<keyword evidence="2" id="KW-1185">Reference proteome</keyword>
<evidence type="ECO:0000313" key="1">
    <source>
        <dbReference type="EMBL" id="QTD53082.1"/>
    </source>
</evidence>
<evidence type="ECO:0000313" key="2">
    <source>
        <dbReference type="Proteomes" id="UP000663929"/>
    </source>
</evidence>
<name>A0A8A4TVS3_SULCO</name>
<proteinExistence type="predicted"/>
<dbReference type="NCBIfam" id="TIGR04562">
    <property type="entry name" value="TIGR04552 family protein"/>
    <property type="match status" value="1"/>
</dbReference>
<dbReference type="InterPro" id="IPR030824">
    <property type="entry name" value="CHP04562"/>
</dbReference>
<dbReference type="EMBL" id="CP071793">
    <property type="protein sequence ID" value="QTD53082.1"/>
    <property type="molecule type" value="Genomic_DNA"/>
</dbReference>
<organism evidence="1 2">
    <name type="scientific">Sulfidibacter corallicola</name>
    <dbReference type="NCBI Taxonomy" id="2818388"/>
    <lineage>
        <taxon>Bacteria</taxon>
        <taxon>Pseudomonadati</taxon>
        <taxon>Acidobacteriota</taxon>
        <taxon>Holophagae</taxon>
        <taxon>Acanthopleuribacterales</taxon>
        <taxon>Acanthopleuribacteraceae</taxon>
        <taxon>Sulfidibacter</taxon>
    </lineage>
</organism>
<gene>
    <name evidence="1" type="ORF">J3U87_11525</name>
</gene>